<sequence>ISTEPSSSTSRTPPLLPPQQPWMNKTEDSRNQNWGNQRKKTKILEEIMTGIGGSYQGNGANFLHMIPPYSFVYPVHHFGTSANPLAAVSNNSIPMTGQHAAPFVQ</sequence>
<dbReference type="Proteomes" id="UP000015105">
    <property type="component" value="Chromosome 1D"/>
</dbReference>
<feature type="region of interest" description="Disordered" evidence="1">
    <location>
        <begin position="1"/>
        <end position="39"/>
    </location>
</feature>
<reference evidence="3" key="1">
    <citation type="journal article" date="2014" name="Science">
        <title>Ancient hybridizations among the ancestral genomes of bread wheat.</title>
        <authorList>
            <consortium name="International Wheat Genome Sequencing Consortium,"/>
            <person name="Marcussen T."/>
            <person name="Sandve S.R."/>
            <person name="Heier L."/>
            <person name="Spannagl M."/>
            <person name="Pfeifer M."/>
            <person name="Jakobsen K.S."/>
            <person name="Wulff B.B."/>
            <person name="Steuernagel B."/>
            <person name="Mayer K.F."/>
            <person name="Olsen O.A."/>
        </authorList>
    </citation>
    <scope>NUCLEOTIDE SEQUENCE [LARGE SCALE GENOMIC DNA]</scope>
    <source>
        <strain evidence="3">cv. AL8/78</strain>
    </source>
</reference>
<protein>
    <submittedName>
        <fullName evidence="2">Uncharacterized protein</fullName>
    </submittedName>
</protein>
<evidence type="ECO:0000313" key="3">
    <source>
        <dbReference type="Proteomes" id="UP000015105"/>
    </source>
</evidence>
<dbReference type="Gramene" id="AET1Gv20689500.15">
    <property type="protein sequence ID" value="AET1Gv20689500.15"/>
    <property type="gene ID" value="AET1Gv20689500"/>
</dbReference>
<evidence type="ECO:0000256" key="1">
    <source>
        <dbReference type="SAM" id="MobiDB-lite"/>
    </source>
</evidence>
<reference evidence="2" key="3">
    <citation type="journal article" date="2017" name="Nature">
        <title>Genome sequence of the progenitor of the wheat D genome Aegilops tauschii.</title>
        <authorList>
            <person name="Luo M.C."/>
            <person name="Gu Y.Q."/>
            <person name="Puiu D."/>
            <person name="Wang H."/>
            <person name="Twardziok S.O."/>
            <person name="Deal K.R."/>
            <person name="Huo N."/>
            <person name="Zhu T."/>
            <person name="Wang L."/>
            <person name="Wang Y."/>
            <person name="McGuire P.E."/>
            <person name="Liu S."/>
            <person name="Long H."/>
            <person name="Ramasamy R.K."/>
            <person name="Rodriguez J.C."/>
            <person name="Van S.L."/>
            <person name="Yuan L."/>
            <person name="Wang Z."/>
            <person name="Xia Z."/>
            <person name="Xiao L."/>
            <person name="Anderson O.D."/>
            <person name="Ouyang S."/>
            <person name="Liang Y."/>
            <person name="Zimin A.V."/>
            <person name="Pertea G."/>
            <person name="Qi P."/>
            <person name="Bennetzen J.L."/>
            <person name="Dai X."/>
            <person name="Dawson M.W."/>
            <person name="Muller H.G."/>
            <person name="Kugler K."/>
            <person name="Rivarola-Duarte L."/>
            <person name="Spannagl M."/>
            <person name="Mayer K.F.X."/>
            <person name="Lu F.H."/>
            <person name="Bevan M.W."/>
            <person name="Leroy P."/>
            <person name="Li P."/>
            <person name="You F.M."/>
            <person name="Sun Q."/>
            <person name="Liu Z."/>
            <person name="Lyons E."/>
            <person name="Wicker T."/>
            <person name="Salzberg S.L."/>
            <person name="Devos K.M."/>
            <person name="Dvorak J."/>
        </authorList>
    </citation>
    <scope>NUCLEOTIDE SEQUENCE [LARGE SCALE GENOMIC DNA]</scope>
    <source>
        <strain evidence="2">cv. AL8/78</strain>
    </source>
</reference>
<reference evidence="2" key="4">
    <citation type="submission" date="2019-03" db="UniProtKB">
        <authorList>
            <consortium name="EnsemblPlants"/>
        </authorList>
    </citation>
    <scope>IDENTIFICATION</scope>
</reference>
<name>A0A452ZAA6_AEGTS</name>
<dbReference type="AlphaFoldDB" id="A0A452ZAA6"/>
<proteinExistence type="predicted"/>
<feature type="compositionally biased region" description="Low complexity" evidence="1">
    <location>
        <begin position="1"/>
        <end position="13"/>
    </location>
</feature>
<dbReference type="EnsemblPlants" id="AET1Gv20689500.15">
    <property type="protein sequence ID" value="AET1Gv20689500.15"/>
    <property type="gene ID" value="AET1Gv20689500"/>
</dbReference>
<accession>A0A452ZAA6</accession>
<reference evidence="3" key="2">
    <citation type="journal article" date="2017" name="Nat. Plants">
        <title>The Aegilops tauschii genome reveals multiple impacts of transposons.</title>
        <authorList>
            <person name="Zhao G."/>
            <person name="Zou C."/>
            <person name="Li K."/>
            <person name="Wang K."/>
            <person name="Li T."/>
            <person name="Gao L."/>
            <person name="Zhang X."/>
            <person name="Wang H."/>
            <person name="Yang Z."/>
            <person name="Liu X."/>
            <person name="Jiang W."/>
            <person name="Mao L."/>
            <person name="Kong X."/>
            <person name="Jiao Y."/>
            <person name="Jia J."/>
        </authorList>
    </citation>
    <scope>NUCLEOTIDE SEQUENCE [LARGE SCALE GENOMIC DNA]</scope>
    <source>
        <strain evidence="3">cv. AL8/78</strain>
    </source>
</reference>
<reference evidence="2" key="5">
    <citation type="journal article" date="2021" name="G3 (Bethesda)">
        <title>Aegilops tauschii genome assembly Aet v5.0 features greater sequence contiguity and improved annotation.</title>
        <authorList>
            <person name="Wang L."/>
            <person name="Zhu T."/>
            <person name="Rodriguez J.C."/>
            <person name="Deal K.R."/>
            <person name="Dubcovsky J."/>
            <person name="McGuire P.E."/>
            <person name="Lux T."/>
            <person name="Spannagl M."/>
            <person name="Mayer K.F.X."/>
            <person name="Baldrich P."/>
            <person name="Meyers B.C."/>
            <person name="Huo N."/>
            <person name="Gu Y.Q."/>
            <person name="Zhou H."/>
            <person name="Devos K.M."/>
            <person name="Bennetzen J.L."/>
            <person name="Unver T."/>
            <person name="Budak H."/>
            <person name="Gulick P.J."/>
            <person name="Galiba G."/>
            <person name="Kalapos B."/>
            <person name="Nelson D.R."/>
            <person name="Li P."/>
            <person name="You F.M."/>
            <person name="Luo M.C."/>
            <person name="Dvorak J."/>
        </authorList>
    </citation>
    <scope>NUCLEOTIDE SEQUENCE [LARGE SCALE GENOMIC DNA]</scope>
    <source>
        <strain evidence="2">cv. AL8/78</strain>
    </source>
</reference>
<evidence type="ECO:0000313" key="2">
    <source>
        <dbReference type="EnsemblPlants" id="AET1Gv20689500.15"/>
    </source>
</evidence>
<organism evidence="2 3">
    <name type="scientific">Aegilops tauschii subsp. strangulata</name>
    <name type="common">Goatgrass</name>
    <dbReference type="NCBI Taxonomy" id="200361"/>
    <lineage>
        <taxon>Eukaryota</taxon>
        <taxon>Viridiplantae</taxon>
        <taxon>Streptophyta</taxon>
        <taxon>Embryophyta</taxon>
        <taxon>Tracheophyta</taxon>
        <taxon>Spermatophyta</taxon>
        <taxon>Magnoliopsida</taxon>
        <taxon>Liliopsida</taxon>
        <taxon>Poales</taxon>
        <taxon>Poaceae</taxon>
        <taxon>BOP clade</taxon>
        <taxon>Pooideae</taxon>
        <taxon>Triticodae</taxon>
        <taxon>Triticeae</taxon>
        <taxon>Triticinae</taxon>
        <taxon>Aegilops</taxon>
    </lineage>
</organism>
<keyword evidence="3" id="KW-1185">Reference proteome</keyword>